<dbReference type="SUPFAM" id="SSF56059">
    <property type="entry name" value="Glutathione synthetase ATP-binding domain-like"/>
    <property type="match status" value="1"/>
</dbReference>
<name>A0A1J5RDP9_9ZZZZ</name>
<organism evidence="1">
    <name type="scientific">mine drainage metagenome</name>
    <dbReference type="NCBI Taxonomy" id="410659"/>
    <lineage>
        <taxon>unclassified sequences</taxon>
        <taxon>metagenomes</taxon>
        <taxon>ecological metagenomes</taxon>
    </lineage>
</organism>
<sequence>MPDTPTPRFAPSGQDLAAKALINLPALMRTVAAGKGSDLAGLIGRVAANPDPAAMLMDMSLVCQILGDRDIALAMQTKALALQQRYRLPTASREVAIRLLAITTPGAIGDNTPLEFLLEDSDVALELLYLGPDLPLPPALSTAPPEHDLLFIAVCESDQNRPLLKQIERLTETWPRPVLNAADKIAGLSRDGASARLKSSAELIMPTTARIDRQRLAQIGSGQRALGTVLDDGDFPAIVRPLGSHAGRGLARLEGPSAIDAYLGTVSEHDFYLARFVDYRDPDGQYRKYRIVLIEGRPFACHMAISSNWMIHYLHAGMAESAAKRAEEEAFMCGFDAGFARRHEAALKCIAERFELDYLVIDCAESRDGRLLVFELDNTGFVHAMDPEDVFPYKQVQMRKVFAAFRTMLAGALERRTKQHLFTK</sequence>
<dbReference type="EMBL" id="MLJW01000191">
    <property type="protein sequence ID" value="OIQ94222.1"/>
    <property type="molecule type" value="Genomic_DNA"/>
</dbReference>
<proteinExistence type="predicted"/>
<evidence type="ECO:0000313" key="1">
    <source>
        <dbReference type="EMBL" id="OIQ94222.1"/>
    </source>
</evidence>
<dbReference type="AlphaFoldDB" id="A0A1J5RDP9"/>
<gene>
    <name evidence="1" type="ORF">GALL_238510</name>
</gene>
<comment type="caution">
    <text evidence="1">The sequence shown here is derived from an EMBL/GenBank/DDBJ whole genome shotgun (WGS) entry which is preliminary data.</text>
</comment>
<protein>
    <recommendedName>
        <fullName evidence="2">ATP-grasp domain-containing protein</fullName>
    </recommendedName>
</protein>
<evidence type="ECO:0008006" key="2">
    <source>
        <dbReference type="Google" id="ProtNLM"/>
    </source>
</evidence>
<accession>A0A1J5RDP9</accession>
<reference evidence="1" key="1">
    <citation type="submission" date="2016-10" db="EMBL/GenBank/DDBJ databases">
        <title>Sequence of Gallionella enrichment culture.</title>
        <authorList>
            <person name="Poehlein A."/>
            <person name="Muehling M."/>
            <person name="Daniel R."/>
        </authorList>
    </citation>
    <scope>NUCLEOTIDE SEQUENCE</scope>
</reference>